<accession>A0ACB0M9W4</accession>
<dbReference type="Proteomes" id="UP001177021">
    <property type="component" value="Unassembled WGS sequence"/>
</dbReference>
<gene>
    <name evidence="1" type="ORF">MILVUS5_LOCUS40942</name>
</gene>
<dbReference type="EMBL" id="CASHSV030000823">
    <property type="protein sequence ID" value="CAJ2678697.1"/>
    <property type="molecule type" value="Genomic_DNA"/>
</dbReference>
<protein>
    <submittedName>
        <fullName evidence="1">Uncharacterized protein</fullName>
    </submittedName>
</protein>
<evidence type="ECO:0000313" key="1">
    <source>
        <dbReference type="EMBL" id="CAJ2678697.1"/>
    </source>
</evidence>
<sequence length="935" mass="106875">MDDDHELPKKSREVVLGLRKQDPVEDAEPINCAIPVKYEATECEAPAIHIDTSEHFVPEETYKDRDELIKWVKGQAEKLHFTVVTVRSDQGLVSGKPSFVLGCERGGAYRPSNYKAKKKVSIEERGSRKIGCPFRLRGYLPKSKEWNLTIVSGIHNHVLDKALEGHLVAGRLKPEEKEMVVEMTGNQIPPRNIMSTLKKRNPDSATSIKQLYNAKHRLKLAARGPRSEMQQLLKCLEENNYYFEVRTVGESDTIQDLFFAHRKSIELFNTFSDVLLMDSTYKTNRYKMPLFEIVGCTSTNKTFGLGFAFLSNEKHDNFVWALQQVQQLLVDENSAPKVIVTDRDAALMSAIPDVFPNATPLVCRFHVKKNVSARCSVLCKIKHGEEEKQGDVVKNIMSQFYEVLNSPTEEAYSEAVLKFRTVCERWPRFYNYVKKTVLDTDEKKVVSAWTNRVMHFGNTTTNRAESSHAVLKKYLLDTNGDFVKVWGAIHDMLVNQHTEIQATFGISLSLQEHRYDDNPMYNLVVYKVSRTALGYIHEEAKRAEEVGMDSKKCGCVLQRTHGLPCACVLAKKIRHNRPIRLDEINNHWKKLVFNDREDVEQQVDDYSCLAEWNAIQERLRTVDVPMKIQIREQLRQIAFPQSTSLKPPVVVGKNKGVKRKGACGESSMTRSPSYWEHVEVQFPPSQSSQATPSSSKQKGARTGKVNPIEDRHIPFLDAMPLFMHSHIEDIVDVDGDGFCGFRVIALDTRNNQADYELIRLNLQKELSKHKDEYLTIFGSMERYQYLYDAFFPPTRRSSRRMAPREKWLTFPDMGHIIASYFNKVVVLLTKSERSGASETFFPLRGTPPQDPDSKILCIGGVPDHFVYVKLKQHCPLPPTCKTWTKYCTQEASSWQSSFVDRQADFVALMDNEKGAVVPRRKLQKGDSKECPIDCL</sequence>
<organism evidence="1 2">
    <name type="scientific">Trifolium pratense</name>
    <name type="common">Red clover</name>
    <dbReference type="NCBI Taxonomy" id="57577"/>
    <lineage>
        <taxon>Eukaryota</taxon>
        <taxon>Viridiplantae</taxon>
        <taxon>Streptophyta</taxon>
        <taxon>Embryophyta</taxon>
        <taxon>Tracheophyta</taxon>
        <taxon>Spermatophyta</taxon>
        <taxon>Magnoliopsida</taxon>
        <taxon>eudicotyledons</taxon>
        <taxon>Gunneridae</taxon>
        <taxon>Pentapetalae</taxon>
        <taxon>rosids</taxon>
        <taxon>fabids</taxon>
        <taxon>Fabales</taxon>
        <taxon>Fabaceae</taxon>
        <taxon>Papilionoideae</taxon>
        <taxon>50 kb inversion clade</taxon>
        <taxon>NPAAA clade</taxon>
        <taxon>Hologalegina</taxon>
        <taxon>IRL clade</taxon>
        <taxon>Trifolieae</taxon>
        <taxon>Trifolium</taxon>
    </lineage>
</organism>
<keyword evidence="2" id="KW-1185">Reference proteome</keyword>
<proteinExistence type="predicted"/>
<evidence type="ECO:0000313" key="2">
    <source>
        <dbReference type="Proteomes" id="UP001177021"/>
    </source>
</evidence>
<name>A0ACB0M9W4_TRIPR</name>
<comment type="caution">
    <text evidence="1">The sequence shown here is derived from an EMBL/GenBank/DDBJ whole genome shotgun (WGS) entry which is preliminary data.</text>
</comment>
<reference evidence="1" key="1">
    <citation type="submission" date="2023-10" db="EMBL/GenBank/DDBJ databases">
        <authorList>
            <person name="Rodriguez Cubillos JULIANA M."/>
            <person name="De Vega J."/>
        </authorList>
    </citation>
    <scope>NUCLEOTIDE SEQUENCE</scope>
</reference>